<evidence type="ECO:0000256" key="2">
    <source>
        <dbReference type="ARBA" id="ARBA00022803"/>
    </source>
</evidence>
<proteinExistence type="predicted"/>
<accession>A0A8S1X818</accession>
<sequence>MINIDIQQIEEIMQLIQQNKFSEAVEKSKRIIVQTSFNQFHAYNLLKTFLIVKYGSFSSNEKQQWYEQILQLCESKLQKFPSQNQSLFMKAAALFSQNKANESLELCDQIISNNPQQLDGYLLKSKVLSECGLQEQDIEMWRQFVQQFCDVHQGYLSLIIALQNKKKYEEILTVCNKAIKMFPDKQVFLETKGDNLYKLNQYLQAFQVFDELIQKKTACRYHYEMKKKSLRKYKKEVSKKYRANDSNDELNRIYDWINEQLKICYTQLLQETDEECLELERIKFLYEINDVQEARIFLDNMIKKHPENIEAYLFKGIREYIQQLSQKMRKSLMKLQSYSMKRSLNNLKICNYMRIKLDNQKNSKNGLILQNASIRLLKNFLNLSTFSYKNVLWNFIFCQILKHKLK</sequence>
<evidence type="ECO:0008006" key="5">
    <source>
        <dbReference type="Google" id="ProtNLM"/>
    </source>
</evidence>
<dbReference type="OrthoDB" id="319303at2759"/>
<dbReference type="PANTHER" id="PTHR44943:SF4">
    <property type="entry name" value="TPR REPEAT-CONTAINING PROTEIN MJ0798"/>
    <property type="match status" value="1"/>
</dbReference>
<dbReference type="Proteomes" id="UP000683925">
    <property type="component" value="Unassembled WGS sequence"/>
</dbReference>
<name>A0A8S1X818_PAROT</name>
<gene>
    <name evidence="3" type="ORF">POCTA_138.1.T1090092</name>
</gene>
<evidence type="ECO:0000313" key="3">
    <source>
        <dbReference type="EMBL" id="CAD8195506.1"/>
    </source>
</evidence>
<dbReference type="EMBL" id="CAJJDP010000109">
    <property type="protein sequence ID" value="CAD8195506.1"/>
    <property type="molecule type" value="Genomic_DNA"/>
</dbReference>
<evidence type="ECO:0000256" key="1">
    <source>
        <dbReference type="ARBA" id="ARBA00022737"/>
    </source>
</evidence>
<keyword evidence="1" id="KW-0677">Repeat</keyword>
<protein>
    <recommendedName>
        <fullName evidence="5">Tetratricopeptide repeat protein</fullName>
    </recommendedName>
</protein>
<dbReference type="PANTHER" id="PTHR44943">
    <property type="entry name" value="CELLULOSE SYNTHASE OPERON PROTEIN C"/>
    <property type="match status" value="1"/>
</dbReference>
<keyword evidence="2" id="KW-0802">TPR repeat</keyword>
<keyword evidence="4" id="KW-1185">Reference proteome</keyword>
<dbReference type="AlphaFoldDB" id="A0A8S1X818"/>
<organism evidence="3 4">
    <name type="scientific">Paramecium octaurelia</name>
    <dbReference type="NCBI Taxonomy" id="43137"/>
    <lineage>
        <taxon>Eukaryota</taxon>
        <taxon>Sar</taxon>
        <taxon>Alveolata</taxon>
        <taxon>Ciliophora</taxon>
        <taxon>Intramacronucleata</taxon>
        <taxon>Oligohymenophorea</taxon>
        <taxon>Peniculida</taxon>
        <taxon>Parameciidae</taxon>
        <taxon>Paramecium</taxon>
    </lineage>
</organism>
<reference evidence="3" key="1">
    <citation type="submission" date="2021-01" db="EMBL/GenBank/DDBJ databases">
        <authorList>
            <consortium name="Genoscope - CEA"/>
            <person name="William W."/>
        </authorList>
    </citation>
    <scope>NUCLEOTIDE SEQUENCE</scope>
</reference>
<evidence type="ECO:0000313" key="4">
    <source>
        <dbReference type="Proteomes" id="UP000683925"/>
    </source>
</evidence>
<comment type="caution">
    <text evidence="3">The sequence shown here is derived from an EMBL/GenBank/DDBJ whole genome shotgun (WGS) entry which is preliminary data.</text>
</comment>
<dbReference type="InterPro" id="IPR051685">
    <property type="entry name" value="Ycf3/AcsC/BcsC/TPR_MFPF"/>
</dbReference>